<dbReference type="RefSeq" id="WP_065802693.1">
    <property type="nucleotide sequence ID" value="NZ_OV753997.1"/>
</dbReference>
<evidence type="ECO:0000256" key="1">
    <source>
        <dbReference type="ARBA" id="ARBA00004651"/>
    </source>
</evidence>
<keyword evidence="5" id="KW-1133">Transmembrane helix</keyword>
<sequence>MVMHKVSATPREAGAVQAMLLMLAALLPIMGTLTMLPVMPLLFSHFAAQPHAQLLVPMIITIPAASMALLAPLAGMVGDRLSRRRLLIAATALYAGFGLLPVMLDDLYAILLARLVMGIADAFILTTANALIGDYFTGEARSKWLAVQSGIGSILSTLIVLGAGLLGTLGWYGPIYLYALAIPVFIGLCLFTAEPATRRRVDSVAGEEAVAFPRRKMAAIGLITLASAILYFLEPLQISQVFSQLGLTSSSQIGIATAVAGTGVPLGAWLYGRNARQRVDRQFFLFYAIFGLGLLFIAVAHNPLAGVAAAFVAQVGNGMLIPLMLAWMMKALPAPHRATGIGIWHTFFFLGMFISPVLMTLLNGMTGSMQDSLLLFALLTLAIAGATGIASARMGGRRALAR</sequence>
<dbReference type="InterPro" id="IPR036259">
    <property type="entry name" value="MFS_trans_sf"/>
</dbReference>
<dbReference type="Proteomes" id="UP000217648">
    <property type="component" value="Unassembled WGS sequence"/>
</dbReference>
<dbReference type="InterPro" id="IPR011701">
    <property type="entry name" value="MFS"/>
</dbReference>
<accession>A0A2A5MET3</accession>
<dbReference type="PROSITE" id="PS50850">
    <property type="entry name" value="MFS"/>
    <property type="match status" value="1"/>
</dbReference>
<evidence type="ECO:0000313" key="7">
    <source>
        <dbReference type="EMBL" id="PCM59443.1"/>
    </source>
</evidence>
<dbReference type="CDD" id="cd17473">
    <property type="entry name" value="MFS_arabinose_efflux_permease_like"/>
    <property type="match status" value="1"/>
</dbReference>
<dbReference type="PANTHER" id="PTHR23517">
    <property type="entry name" value="RESISTANCE PROTEIN MDTM, PUTATIVE-RELATED-RELATED"/>
    <property type="match status" value="1"/>
</dbReference>
<keyword evidence="6" id="KW-0472">Membrane</keyword>
<comment type="caution">
    <text evidence="7">The sequence shown here is derived from an EMBL/GenBank/DDBJ whole genome shotgun (WGS) entry which is preliminary data.</text>
</comment>
<gene>
    <name evidence="7" type="ORF">CP911_22195</name>
</gene>
<keyword evidence="3" id="KW-1003">Cell membrane</keyword>
<evidence type="ECO:0000256" key="3">
    <source>
        <dbReference type="ARBA" id="ARBA00022475"/>
    </source>
</evidence>
<dbReference type="GO" id="GO:0022857">
    <property type="term" value="F:transmembrane transporter activity"/>
    <property type="evidence" value="ECO:0007669"/>
    <property type="project" value="InterPro"/>
</dbReference>
<dbReference type="InterPro" id="IPR050171">
    <property type="entry name" value="MFS_Transporters"/>
</dbReference>
<keyword evidence="2" id="KW-0813">Transport</keyword>
<dbReference type="Pfam" id="PF07690">
    <property type="entry name" value="MFS_1"/>
    <property type="match status" value="1"/>
</dbReference>
<organism evidence="7 8">
    <name type="scientific">Klebsiella quasipneumoniae</name>
    <dbReference type="NCBI Taxonomy" id="1463165"/>
    <lineage>
        <taxon>Bacteria</taxon>
        <taxon>Pseudomonadati</taxon>
        <taxon>Pseudomonadota</taxon>
        <taxon>Gammaproteobacteria</taxon>
        <taxon>Enterobacterales</taxon>
        <taxon>Enterobacteriaceae</taxon>
        <taxon>Klebsiella/Raoultella group</taxon>
        <taxon>Klebsiella</taxon>
        <taxon>Klebsiella pneumoniae complex</taxon>
    </lineage>
</organism>
<dbReference type="GO" id="GO:0005886">
    <property type="term" value="C:plasma membrane"/>
    <property type="evidence" value="ECO:0007669"/>
    <property type="project" value="UniProtKB-SubCell"/>
</dbReference>
<evidence type="ECO:0000256" key="2">
    <source>
        <dbReference type="ARBA" id="ARBA00022448"/>
    </source>
</evidence>
<evidence type="ECO:0000256" key="5">
    <source>
        <dbReference type="ARBA" id="ARBA00022989"/>
    </source>
</evidence>
<evidence type="ECO:0000256" key="4">
    <source>
        <dbReference type="ARBA" id="ARBA00022692"/>
    </source>
</evidence>
<dbReference type="EMBL" id="NXHG01000016">
    <property type="protein sequence ID" value="PCM59443.1"/>
    <property type="molecule type" value="Genomic_DNA"/>
</dbReference>
<reference evidence="7 8" key="1">
    <citation type="submission" date="2017-09" db="EMBL/GenBank/DDBJ databases">
        <title>Mdr eskape-Ghana.</title>
        <authorList>
            <person name="Agyepong N."/>
            <person name="Janice J."/>
            <person name="Samuelsen O."/>
            <person name="Owusu-Ofori A."/>
            <person name="Sundsfjord A."/>
            <person name="Essack S."/>
            <person name="Pedersen T."/>
        </authorList>
    </citation>
    <scope>NUCLEOTIDE SEQUENCE [LARGE SCALE GENOMIC DNA]</scope>
    <source>
        <strain evidence="7 8">46</strain>
    </source>
</reference>
<dbReference type="SUPFAM" id="SSF103473">
    <property type="entry name" value="MFS general substrate transporter"/>
    <property type="match status" value="1"/>
</dbReference>
<evidence type="ECO:0000256" key="6">
    <source>
        <dbReference type="ARBA" id="ARBA00023136"/>
    </source>
</evidence>
<evidence type="ECO:0000313" key="8">
    <source>
        <dbReference type="Proteomes" id="UP000217648"/>
    </source>
</evidence>
<name>A0A2A5MET3_9ENTR</name>
<comment type="subcellular location">
    <subcellularLocation>
        <location evidence="1">Cell membrane</location>
        <topology evidence="1">Multi-pass membrane protein</topology>
    </subcellularLocation>
</comment>
<dbReference type="InterPro" id="IPR020846">
    <property type="entry name" value="MFS_dom"/>
</dbReference>
<dbReference type="Gene3D" id="1.20.1250.20">
    <property type="entry name" value="MFS general substrate transporter like domains"/>
    <property type="match status" value="1"/>
</dbReference>
<dbReference type="AlphaFoldDB" id="A0A2A5MET3"/>
<dbReference type="PANTHER" id="PTHR23517:SF13">
    <property type="entry name" value="MAJOR FACILITATOR SUPERFAMILY MFS_1"/>
    <property type="match status" value="1"/>
</dbReference>
<protein>
    <submittedName>
        <fullName evidence="7">MFS transporter</fullName>
    </submittedName>
</protein>
<proteinExistence type="predicted"/>
<keyword evidence="4" id="KW-0812">Transmembrane</keyword>